<protein>
    <submittedName>
        <fullName evidence="3">Phage head morphogenesis protein</fullName>
    </submittedName>
</protein>
<dbReference type="Proteomes" id="UP000540485">
    <property type="component" value="Unassembled WGS sequence"/>
</dbReference>
<dbReference type="NCBIfam" id="TIGR01641">
    <property type="entry name" value="phageSPP1_gp7"/>
    <property type="match status" value="1"/>
</dbReference>
<dbReference type="AlphaFoldDB" id="A0A1D7PRA9"/>
<dbReference type="Proteomes" id="UP000306700">
    <property type="component" value="Unassembled WGS sequence"/>
</dbReference>
<proteinExistence type="predicted"/>
<reference evidence="4 5" key="1">
    <citation type="submission" date="2018-12" db="EMBL/GenBank/DDBJ databases">
        <title>Food and Water Safety Consortium.</title>
        <authorList>
            <person name="Tyson S."/>
            <person name="Peterson C.-L."/>
            <person name="Olson A."/>
            <person name="Tyler S."/>
            <person name="Cabral J."/>
            <person name="Lynch T."/>
            <person name="Knox N."/>
            <person name="Van Domselaar G."/>
            <person name="Graham M."/>
        </authorList>
    </citation>
    <scope>NUCLEOTIDE SEQUENCE [LARGE SCALE GENOMIC DNA]</scope>
    <source>
        <strain evidence="4 5">FWSEC0384</strain>
    </source>
</reference>
<comment type="caution">
    <text evidence="3">The sequence shown here is derived from an EMBL/GenBank/DDBJ whole genome shotgun (WGS) entry which is preliminary data.</text>
</comment>
<evidence type="ECO:0000313" key="3">
    <source>
        <dbReference type="EMBL" id="NYQ40777.1"/>
    </source>
</evidence>
<feature type="domain" description="Phage MuF C-terminal" evidence="2">
    <location>
        <begin position="347"/>
        <end position="427"/>
    </location>
</feature>
<dbReference type="InterPro" id="IPR041131">
    <property type="entry name" value="MuF_C"/>
</dbReference>
<evidence type="ECO:0000259" key="2">
    <source>
        <dbReference type="Pfam" id="PF18819"/>
    </source>
</evidence>
<dbReference type="Pfam" id="PF18819">
    <property type="entry name" value="MuF_C"/>
    <property type="match status" value="1"/>
</dbReference>
<dbReference type="RefSeq" id="WP_033805801.1">
    <property type="nucleotide sequence ID" value="NZ_BGII01000202.1"/>
</dbReference>
<evidence type="ECO:0000259" key="1">
    <source>
        <dbReference type="Pfam" id="PF04233"/>
    </source>
</evidence>
<dbReference type="Pfam" id="PF04233">
    <property type="entry name" value="Phage_Mu_F"/>
    <property type="match status" value="1"/>
</dbReference>
<dbReference type="EMBL" id="JABUPJ010000029">
    <property type="protein sequence ID" value="NYQ40777.1"/>
    <property type="molecule type" value="Genomic_DNA"/>
</dbReference>
<reference evidence="3" key="2">
    <citation type="journal article" date="2020" name="J. Appl. Microbiol.">
        <title>Genetic characterization of Shigatoxigenic and enteropathogenic Escherichia coli O80:H2 from diarrheic and septicemic calves and relatedness to human Shigatoxigenic E. coli O80:H2.</title>
        <authorList>
            <person name="Habets A."/>
            <person name="Crombe F."/>
            <person name="Nakamura K."/>
            <person name="Guerin V."/>
            <person name="De Rauw K."/>
            <person name="Pierard D."/>
            <person name="Saulmont M."/>
            <person name="Hayashi T."/>
            <person name="Mainil J.G."/>
            <person name="Thiry D."/>
        </authorList>
    </citation>
    <scope>NUCLEOTIDE SEQUENCE [LARGE SCALE GENOMIC DNA]</scope>
    <source>
        <strain evidence="3">EH3306</strain>
    </source>
</reference>
<feature type="domain" description="Phage head morphogenesis" evidence="1">
    <location>
        <begin position="58"/>
        <end position="187"/>
    </location>
</feature>
<evidence type="ECO:0000313" key="4">
    <source>
        <dbReference type="EMBL" id="TJH24698.1"/>
    </source>
</evidence>
<dbReference type="InterPro" id="IPR006528">
    <property type="entry name" value="Phage_head_morphogenesis_dom"/>
</dbReference>
<sequence>MAQGIDLGYAATLPSKEAVAYFRAKGAHISWNWFETDADVHARSFTAARVARLDVLTTLQAEVQRAVDEGISQKAFISTLTPRLQKLGWWGKQIVVDSAGNAEEVQLGSPRRLALIYNVNTRVAYNAGRYTQMMNNTDTHPFWQYVAVMDSRTRPAHSALNGLVFRYDDPFWNTHYPPNGWNCRCRVRPLSQARLDAMGLSVSSGQDHLSTRNVEAGVDKQTGEVREMPVTTYSDGTRTMTPDVGWSYNPGSAAFGTDQALIRKLIEVKSPALREMVVQEMNNSPERQLAFRIWAKNIMKTRRGGNDIRTLGFMTESIAQAVESRTGTPPARLLAMSGKNVLHADSMKHQNDGIALTPEDFGRLPAMLARPKAVLWDKRHNNLMYIVENQDGSVQIAVNAPYSLKRQPDKLDVIVNAYRVINMDKLKSDIRGGMLEVLEGDID</sequence>
<organism evidence="3">
    <name type="scientific">Escherichia coli</name>
    <dbReference type="NCBI Taxonomy" id="562"/>
    <lineage>
        <taxon>Bacteria</taxon>
        <taxon>Pseudomonadati</taxon>
        <taxon>Pseudomonadota</taxon>
        <taxon>Gammaproteobacteria</taxon>
        <taxon>Enterobacterales</taxon>
        <taxon>Enterobacteriaceae</taxon>
        <taxon>Escherichia</taxon>
    </lineage>
</organism>
<evidence type="ECO:0000313" key="5">
    <source>
        <dbReference type="Proteomes" id="UP000306700"/>
    </source>
</evidence>
<name>A0A1D7PRA9_ECOLX</name>
<dbReference type="EMBL" id="RRNI01000003">
    <property type="protein sequence ID" value="TJH24698.1"/>
    <property type="molecule type" value="Genomic_DNA"/>
</dbReference>
<gene>
    <name evidence="4" type="ORF">C9160_04315</name>
    <name evidence="3" type="ORF">G4A38_19670</name>
</gene>
<accession>A0A1D7PRA9</accession>